<accession>A0A6A6FLW4</accession>
<dbReference type="InterPro" id="IPR011333">
    <property type="entry name" value="SKP1/BTB/POZ_sf"/>
</dbReference>
<sequence length="358" mass="40892">MCRPQSRFFDYLARVNLCDLRTSKIFQQRPLGNETEYRAHSDAYRRPIEEVKQRIHFICDEAEINNTLDLFGGDQDRSVWFLDAKVTVYRKRGTLSTLLWYLGDKPARTYLDTRDSREYTLTKKRSADDIIVSVHVENTAKVPPAPLKVFQIHQSILCESSEFLKLKAKPEWSRGKAEVNLPHVSADAFAVYVNWLYFSRVMPRGEKLWERGSVADSRDWRIFAESVALGEELMDSSFQHSVMDLMAVVVLSRNPRHNLSHQELHRVVQKIYDGTPEDSGARGLIVDIFKGHAGVLRSCGDNELPAAFLRTLALALLDKTPSLAERLKSDRCWYHNHGDGEDCHSTTPGLPGVAAFFH</sequence>
<organism evidence="2 3">
    <name type="scientific">Cercospora zeae-maydis SCOH1-5</name>
    <dbReference type="NCBI Taxonomy" id="717836"/>
    <lineage>
        <taxon>Eukaryota</taxon>
        <taxon>Fungi</taxon>
        <taxon>Dikarya</taxon>
        <taxon>Ascomycota</taxon>
        <taxon>Pezizomycotina</taxon>
        <taxon>Dothideomycetes</taxon>
        <taxon>Dothideomycetidae</taxon>
        <taxon>Mycosphaerellales</taxon>
        <taxon>Mycosphaerellaceae</taxon>
        <taxon>Cercospora</taxon>
    </lineage>
</organism>
<proteinExistence type="predicted"/>
<dbReference type="Gene3D" id="3.30.710.10">
    <property type="entry name" value="Potassium Channel Kv1.1, Chain A"/>
    <property type="match status" value="1"/>
</dbReference>
<feature type="domain" description="BTB" evidence="1">
    <location>
        <begin position="128"/>
        <end position="205"/>
    </location>
</feature>
<dbReference type="Proteomes" id="UP000799539">
    <property type="component" value="Unassembled WGS sequence"/>
</dbReference>
<protein>
    <recommendedName>
        <fullName evidence="1">BTB domain-containing protein</fullName>
    </recommendedName>
</protein>
<dbReference type="CDD" id="cd18186">
    <property type="entry name" value="BTB_POZ_ZBTB_KLHL-like"/>
    <property type="match status" value="1"/>
</dbReference>
<reference evidence="2" key="1">
    <citation type="journal article" date="2020" name="Stud. Mycol.">
        <title>101 Dothideomycetes genomes: a test case for predicting lifestyles and emergence of pathogens.</title>
        <authorList>
            <person name="Haridas S."/>
            <person name="Albert R."/>
            <person name="Binder M."/>
            <person name="Bloem J."/>
            <person name="Labutti K."/>
            <person name="Salamov A."/>
            <person name="Andreopoulos B."/>
            <person name="Baker S."/>
            <person name="Barry K."/>
            <person name="Bills G."/>
            <person name="Bluhm B."/>
            <person name="Cannon C."/>
            <person name="Castanera R."/>
            <person name="Culley D."/>
            <person name="Daum C."/>
            <person name="Ezra D."/>
            <person name="Gonzalez J."/>
            <person name="Henrissat B."/>
            <person name="Kuo A."/>
            <person name="Liang C."/>
            <person name="Lipzen A."/>
            <person name="Lutzoni F."/>
            <person name="Magnuson J."/>
            <person name="Mondo S."/>
            <person name="Nolan M."/>
            <person name="Ohm R."/>
            <person name="Pangilinan J."/>
            <person name="Park H.-J."/>
            <person name="Ramirez L."/>
            <person name="Alfaro M."/>
            <person name="Sun H."/>
            <person name="Tritt A."/>
            <person name="Yoshinaga Y."/>
            <person name="Zwiers L.-H."/>
            <person name="Turgeon B."/>
            <person name="Goodwin S."/>
            <person name="Spatafora J."/>
            <person name="Crous P."/>
            <person name="Grigoriev I."/>
        </authorList>
    </citation>
    <scope>NUCLEOTIDE SEQUENCE</scope>
    <source>
        <strain evidence="2">SCOH1-5</strain>
    </source>
</reference>
<gene>
    <name evidence="2" type="ORF">CERZMDRAFT_95715</name>
</gene>
<keyword evidence="3" id="KW-1185">Reference proteome</keyword>
<evidence type="ECO:0000313" key="3">
    <source>
        <dbReference type="Proteomes" id="UP000799539"/>
    </source>
</evidence>
<evidence type="ECO:0000259" key="1">
    <source>
        <dbReference type="PROSITE" id="PS50097"/>
    </source>
</evidence>
<dbReference type="OrthoDB" id="3649243at2759"/>
<dbReference type="PROSITE" id="PS50097">
    <property type="entry name" value="BTB"/>
    <property type="match status" value="1"/>
</dbReference>
<name>A0A6A6FLW4_9PEZI</name>
<dbReference type="EMBL" id="ML992668">
    <property type="protein sequence ID" value="KAF2214449.1"/>
    <property type="molecule type" value="Genomic_DNA"/>
</dbReference>
<dbReference type="AlphaFoldDB" id="A0A6A6FLW4"/>
<evidence type="ECO:0000313" key="2">
    <source>
        <dbReference type="EMBL" id="KAF2214449.1"/>
    </source>
</evidence>
<dbReference type="InterPro" id="IPR000210">
    <property type="entry name" value="BTB/POZ_dom"/>
</dbReference>